<name>A0A411X198_9BURK</name>
<dbReference type="OrthoDB" id="7324255at2"/>
<accession>A0A411X198</accession>
<evidence type="ECO:0000313" key="4">
    <source>
        <dbReference type="Proteomes" id="UP000628442"/>
    </source>
</evidence>
<dbReference type="EMBL" id="CP036401">
    <property type="protein sequence ID" value="QBI02740.1"/>
    <property type="molecule type" value="Genomic_DNA"/>
</dbReference>
<gene>
    <name evidence="2" type="ORF">EYF70_19210</name>
    <name evidence="1" type="ORF">GCM10007387_42910</name>
</gene>
<evidence type="ECO:0000313" key="1">
    <source>
        <dbReference type="EMBL" id="GGY55908.1"/>
    </source>
</evidence>
<dbReference type="EMBL" id="BMWV01000011">
    <property type="protein sequence ID" value="GGY55908.1"/>
    <property type="molecule type" value="Genomic_DNA"/>
</dbReference>
<keyword evidence="3" id="KW-1185">Reference proteome</keyword>
<reference evidence="2 3" key="2">
    <citation type="submission" date="2019-02" db="EMBL/GenBank/DDBJ databases">
        <title>Draft Genome Sequences of Six Type Strains of the Genus Massilia.</title>
        <authorList>
            <person name="Miess H."/>
            <person name="Frediansyhah A."/>
            <person name="Gross H."/>
        </authorList>
    </citation>
    <scope>NUCLEOTIDE SEQUENCE [LARGE SCALE GENOMIC DNA]</scope>
    <source>
        <strain evidence="2 3">DSM 17472</strain>
    </source>
</reference>
<protein>
    <submittedName>
        <fullName evidence="1">Uncharacterized protein</fullName>
    </submittedName>
</protein>
<dbReference type="RefSeq" id="WP_131146851.1">
    <property type="nucleotide sequence ID" value="NZ_BMWV01000011.1"/>
</dbReference>
<dbReference type="AlphaFoldDB" id="A0A411X198"/>
<evidence type="ECO:0000313" key="3">
    <source>
        <dbReference type="Proteomes" id="UP000292307"/>
    </source>
</evidence>
<reference evidence="1" key="3">
    <citation type="submission" date="2022-12" db="EMBL/GenBank/DDBJ databases">
        <authorList>
            <person name="Sun Q."/>
            <person name="Kim S."/>
        </authorList>
    </citation>
    <scope>NUCLEOTIDE SEQUENCE</scope>
    <source>
        <strain evidence="1">KCTC 12343</strain>
    </source>
</reference>
<proteinExistence type="predicted"/>
<dbReference type="Proteomes" id="UP000628442">
    <property type="component" value="Unassembled WGS sequence"/>
</dbReference>
<evidence type="ECO:0000313" key="2">
    <source>
        <dbReference type="EMBL" id="QBI02740.1"/>
    </source>
</evidence>
<organism evidence="1 4">
    <name type="scientific">Pseudoduganella albidiflava</name>
    <dbReference type="NCBI Taxonomy" id="321983"/>
    <lineage>
        <taxon>Bacteria</taxon>
        <taxon>Pseudomonadati</taxon>
        <taxon>Pseudomonadota</taxon>
        <taxon>Betaproteobacteria</taxon>
        <taxon>Burkholderiales</taxon>
        <taxon>Oxalobacteraceae</taxon>
        <taxon>Telluria group</taxon>
        <taxon>Pseudoduganella</taxon>
    </lineage>
</organism>
<dbReference type="Proteomes" id="UP000292307">
    <property type="component" value="Chromosome"/>
</dbReference>
<reference evidence="1" key="1">
    <citation type="journal article" date="2014" name="Int. J. Syst. Evol. Microbiol.">
        <title>Complete genome sequence of Corynebacterium casei LMG S-19264T (=DSM 44701T), isolated from a smear-ripened cheese.</title>
        <authorList>
            <consortium name="US DOE Joint Genome Institute (JGI-PGF)"/>
            <person name="Walter F."/>
            <person name="Albersmeier A."/>
            <person name="Kalinowski J."/>
            <person name="Ruckert C."/>
        </authorList>
    </citation>
    <scope>NUCLEOTIDE SEQUENCE</scope>
    <source>
        <strain evidence="1">KCTC 12343</strain>
    </source>
</reference>
<sequence length="71" mass="8104">MAEINTTQMRDALAWLTNDREKQEDPSTNPFEWLGGAAKLGNLTKEKIVPHLVLLSQISEIEFTHLNLRDN</sequence>